<comment type="similarity">
    <text evidence="1">Belongs to the serine-aspartate repeat-containing protein (SDr) family.</text>
</comment>
<accession>A0A9D1PJ86</accession>
<keyword evidence="2" id="KW-0964">Secreted</keyword>
<comment type="caution">
    <text evidence="4">The sequence shown here is derived from an EMBL/GenBank/DDBJ whole genome shotgun (WGS) entry which is preliminary data.</text>
</comment>
<dbReference type="GO" id="GO:0030246">
    <property type="term" value="F:carbohydrate binding"/>
    <property type="evidence" value="ECO:0007669"/>
    <property type="project" value="InterPro"/>
</dbReference>
<evidence type="ECO:0000256" key="3">
    <source>
        <dbReference type="ARBA" id="ARBA00022729"/>
    </source>
</evidence>
<keyword evidence="4" id="KW-0378">Hydrolase</keyword>
<evidence type="ECO:0000256" key="2">
    <source>
        <dbReference type="ARBA" id="ARBA00022525"/>
    </source>
</evidence>
<reference evidence="4" key="1">
    <citation type="journal article" date="2021" name="PeerJ">
        <title>Extensive microbial diversity within the chicken gut microbiome revealed by metagenomics and culture.</title>
        <authorList>
            <person name="Gilroy R."/>
            <person name="Ravi A."/>
            <person name="Getino M."/>
            <person name="Pursley I."/>
            <person name="Horton D.L."/>
            <person name="Alikhan N.F."/>
            <person name="Baker D."/>
            <person name="Gharbi K."/>
            <person name="Hall N."/>
            <person name="Watson M."/>
            <person name="Adriaenssens E.M."/>
            <person name="Foster-Nyarko E."/>
            <person name="Jarju S."/>
            <person name="Secka A."/>
            <person name="Antonio M."/>
            <person name="Oren A."/>
            <person name="Chaudhuri R.R."/>
            <person name="La Ragione R."/>
            <person name="Hildebrand F."/>
            <person name="Pallen M.J."/>
        </authorList>
    </citation>
    <scope>NUCLEOTIDE SEQUENCE</scope>
    <source>
        <strain evidence="4">CHK193-4272</strain>
    </source>
</reference>
<dbReference type="EMBL" id="DXIE01000058">
    <property type="protein sequence ID" value="HIV63138.1"/>
    <property type="molecule type" value="Genomic_DNA"/>
</dbReference>
<proteinExistence type="inferred from homology"/>
<evidence type="ECO:0000256" key="1">
    <source>
        <dbReference type="ARBA" id="ARBA00007257"/>
    </source>
</evidence>
<dbReference type="Proteomes" id="UP000886808">
    <property type="component" value="Unassembled WGS sequence"/>
</dbReference>
<dbReference type="Pfam" id="PF13620">
    <property type="entry name" value="CarboxypepD_reg"/>
    <property type="match status" value="2"/>
</dbReference>
<gene>
    <name evidence="4" type="ORF">H9746_09935</name>
</gene>
<dbReference type="SUPFAM" id="SSF49478">
    <property type="entry name" value="Cna protein B-type domain"/>
    <property type="match status" value="1"/>
</dbReference>
<sequence length="288" mass="30434">MADIKLDLLGLKYSQNFSIAGLEEANIDLNLSPAAEIFSTLIGIVTDGQNPIPNATVKVFDSNGMPYKHTLTDENGNYTISELPAGTYSVGAVKDGYRLSNTQGVTLNNSDTIKIDLVCIADETLNLGAIAGILHLNNADGTKSPLGGVKITLNDTINTAIATTYTADDGEFAFYDVADGVYNLIATAEGYTADSVIAATITNGSISNVDMTMTVDSRTYSGTVSGIIRDDTSKVVSNCFVGLYKVTTLADGTKREVLVATTKTNQAGKYMFGEVGGGEYIVKAKMNR</sequence>
<dbReference type="PANTHER" id="PTHR36108">
    <property type="entry name" value="COLOSSIN-B-RELATED"/>
    <property type="match status" value="1"/>
</dbReference>
<dbReference type="SUPFAM" id="SSF49464">
    <property type="entry name" value="Carboxypeptidase regulatory domain-like"/>
    <property type="match status" value="1"/>
</dbReference>
<dbReference type="GO" id="GO:0004180">
    <property type="term" value="F:carboxypeptidase activity"/>
    <property type="evidence" value="ECO:0007669"/>
    <property type="project" value="UniProtKB-KW"/>
</dbReference>
<evidence type="ECO:0000313" key="4">
    <source>
        <dbReference type="EMBL" id="HIV63138.1"/>
    </source>
</evidence>
<keyword evidence="4" id="KW-0121">Carboxypeptidase</keyword>
<reference evidence="4" key="2">
    <citation type="submission" date="2021-04" db="EMBL/GenBank/DDBJ databases">
        <authorList>
            <person name="Gilroy R."/>
        </authorList>
    </citation>
    <scope>NUCLEOTIDE SEQUENCE</scope>
    <source>
        <strain evidence="4">CHK193-4272</strain>
    </source>
</reference>
<protein>
    <submittedName>
        <fullName evidence="4">Carboxypeptidase regulatory-like domain-containing protein</fullName>
    </submittedName>
</protein>
<keyword evidence="3" id="KW-0732">Signal</keyword>
<organism evidence="4 5">
    <name type="scientific">Candidatus Butyricicoccus avistercoris</name>
    <dbReference type="NCBI Taxonomy" id="2838518"/>
    <lineage>
        <taxon>Bacteria</taxon>
        <taxon>Bacillati</taxon>
        <taxon>Bacillota</taxon>
        <taxon>Clostridia</taxon>
        <taxon>Eubacteriales</taxon>
        <taxon>Butyricicoccaceae</taxon>
        <taxon>Butyricicoccus</taxon>
    </lineage>
</organism>
<dbReference type="Gene3D" id="2.60.40.1120">
    <property type="entry name" value="Carboxypeptidase-like, regulatory domain"/>
    <property type="match status" value="2"/>
</dbReference>
<dbReference type="AlphaFoldDB" id="A0A9D1PJ86"/>
<dbReference type="InterPro" id="IPR008969">
    <property type="entry name" value="CarboxyPept-like_regulatory"/>
</dbReference>
<name>A0A9D1PJ86_9FIRM</name>
<dbReference type="InterPro" id="IPR013784">
    <property type="entry name" value="Carb-bd-like_fold"/>
</dbReference>
<keyword evidence="4" id="KW-0645">Protease</keyword>
<dbReference type="SUPFAM" id="SSF49452">
    <property type="entry name" value="Starch-binding domain-like"/>
    <property type="match status" value="1"/>
</dbReference>
<evidence type="ECO:0000313" key="5">
    <source>
        <dbReference type="Proteomes" id="UP000886808"/>
    </source>
</evidence>
<dbReference type="PANTHER" id="PTHR36108:SF13">
    <property type="entry name" value="COLOSSIN-B-RELATED"/>
    <property type="match status" value="1"/>
</dbReference>